<organism evidence="1 2">
    <name type="scientific">Desulfofundulus thermobenzoicus</name>
    <dbReference type="NCBI Taxonomy" id="29376"/>
    <lineage>
        <taxon>Bacteria</taxon>
        <taxon>Bacillati</taxon>
        <taxon>Bacillota</taxon>
        <taxon>Clostridia</taxon>
        <taxon>Eubacteriales</taxon>
        <taxon>Peptococcaceae</taxon>
        <taxon>Desulfofundulus</taxon>
    </lineage>
</organism>
<accession>A0A6N7IQ23</accession>
<protein>
    <submittedName>
        <fullName evidence="1">YtxH domain-containing protein</fullName>
    </submittedName>
</protein>
<name>A0A6N7IQ23_9FIRM</name>
<gene>
    <name evidence="1" type="ORF">GFC01_07700</name>
</gene>
<reference evidence="1 2" key="1">
    <citation type="submission" date="2019-10" db="EMBL/GenBank/DDBJ databases">
        <title>Comparative genomics of sulfur disproportionating microorganisms.</title>
        <authorList>
            <person name="Ward L.M."/>
            <person name="Bertran E."/>
            <person name="Johnston D."/>
        </authorList>
    </citation>
    <scope>NUCLEOTIDE SEQUENCE [LARGE SCALE GENOMIC DNA]</scope>
    <source>
        <strain evidence="1 2">DSM 14055</strain>
    </source>
</reference>
<dbReference type="AlphaFoldDB" id="A0A6N7IQ23"/>
<keyword evidence="2" id="KW-1185">Reference proteome</keyword>
<proteinExistence type="predicted"/>
<comment type="caution">
    <text evidence="1">The sequence shown here is derived from an EMBL/GenBank/DDBJ whole genome shotgun (WGS) entry which is preliminary data.</text>
</comment>
<sequence>MGFWRGMVAGSVVGALLGMIMGPPQRKPGGKNIFRITRRTGPMSRTRRMLRGVTGRVSEIIRDR</sequence>
<dbReference type="EMBL" id="WHYR01000017">
    <property type="protein sequence ID" value="MQL52156.1"/>
    <property type="molecule type" value="Genomic_DNA"/>
</dbReference>
<dbReference type="OrthoDB" id="1809073at2"/>
<evidence type="ECO:0000313" key="1">
    <source>
        <dbReference type="EMBL" id="MQL52156.1"/>
    </source>
</evidence>
<dbReference type="Proteomes" id="UP000441717">
    <property type="component" value="Unassembled WGS sequence"/>
</dbReference>
<evidence type="ECO:0000313" key="2">
    <source>
        <dbReference type="Proteomes" id="UP000441717"/>
    </source>
</evidence>